<sequence>MRDSECTAMAAHKYDNTQIERARELLRIRGNAAELPPQEKTRRRRRLQSFMAAKLLHNMRLVSVGEGVRAVKITLEQYHEMKDCYDWKSHHSCSDQGPDMECLKCFLKSSEGLFNVDDDDDLARGIDNDFRMADRRCGLWAFRMFREFEDIATEVKTFVNPHTCPIFCEAAPAILEVAGRKDEPAMWFGGHWSSRIDRMQVAMRAACFSHAAMVREQSSAKKLGVKMKELHSEANQPGGNDQAASMKSVAAEQKRVRMATRDKVDVATANYNNTKNNNIDGATFAIRDPWAIWHIHNLKDLTRVTGWEVGQVVNGEFLQVFLESTSVPFAGKGMMAHFGFTLDQSHLDAREVTAPHPLLMIEGDLAELIGTYSLVLNAGRFKRLYKLMGWLAEVLDLFKQDCENWEALGNDAVGFK</sequence>
<reference evidence="1" key="1">
    <citation type="submission" date="2023-10" db="EMBL/GenBank/DDBJ databases">
        <authorList>
            <person name="Chen Y."/>
            <person name="Shah S."/>
            <person name="Dougan E. K."/>
            <person name="Thang M."/>
            <person name="Chan C."/>
        </authorList>
    </citation>
    <scope>NUCLEOTIDE SEQUENCE [LARGE SCALE GENOMIC DNA]</scope>
</reference>
<dbReference type="Proteomes" id="UP001189429">
    <property type="component" value="Unassembled WGS sequence"/>
</dbReference>
<feature type="non-terminal residue" evidence="1">
    <location>
        <position position="416"/>
    </location>
</feature>
<organism evidence="1 2">
    <name type="scientific">Prorocentrum cordatum</name>
    <dbReference type="NCBI Taxonomy" id="2364126"/>
    <lineage>
        <taxon>Eukaryota</taxon>
        <taxon>Sar</taxon>
        <taxon>Alveolata</taxon>
        <taxon>Dinophyceae</taxon>
        <taxon>Prorocentrales</taxon>
        <taxon>Prorocentraceae</taxon>
        <taxon>Prorocentrum</taxon>
    </lineage>
</organism>
<evidence type="ECO:0000313" key="1">
    <source>
        <dbReference type="EMBL" id="CAK0880359.1"/>
    </source>
</evidence>
<accession>A0ABN9W306</accession>
<protein>
    <submittedName>
        <fullName evidence="1">Uncharacterized protein</fullName>
    </submittedName>
</protein>
<comment type="caution">
    <text evidence="1">The sequence shown here is derived from an EMBL/GenBank/DDBJ whole genome shotgun (WGS) entry which is preliminary data.</text>
</comment>
<gene>
    <name evidence="1" type="ORF">PCOR1329_LOCUS63517</name>
</gene>
<proteinExistence type="predicted"/>
<evidence type="ECO:0000313" key="2">
    <source>
        <dbReference type="Proteomes" id="UP001189429"/>
    </source>
</evidence>
<name>A0ABN9W306_9DINO</name>
<dbReference type="EMBL" id="CAUYUJ010018060">
    <property type="protein sequence ID" value="CAK0880359.1"/>
    <property type="molecule type" value="Genomic_DNA"/>
</dbReference>
<keyword evidence="2" id="KW-1185">Reference proteome</keyword>